<dbReference type="Pfam" id="PF00023">
    <property type="entry name" value="Ank"/>
    <property type="match status" value="1"/>
</dbReference>
<evidence type="ECO:0000313" key="2">
    <source>
        <dbReference type="Proteomes" id="UP000789595"/>
    </source>
</evidence>
<dbReference type="AlphaFoldDB" id="A0A8J2SHB9"/>
<dbReference type="Gene3D" id="1.25.40.20">
    <property type="entry name" value="Ankyrin repeat-containing domain"/>
    <property type="match status" value="1"/>
</dbReference>
<dbReference type="Proteomes" id="UP000789595">
    <property type="component" value="Unassembled WGS sequence"/>
</dbReference>
<sequence length="176" mass="18713">MAMDMKACEAVAVVAEAVPITAELIQDADAKLYDDAPVAAVWCDPAPADAKHCIELEAKELDVRADPDGVRRRVVVLRDALVRGAPLDLRDDAASGGLEDAAALSLRDADLGRTLLHHAADLGRADAVRELLEYAGSRSREYCAMRDERGSTALDLARDGACAALLRPHDDGAEAK</sequence>
<dbReference type="EMBL" id="CAKKNE010000001">
    <property type="protein sequence ID" value="CAH0366377.1"/>
    <property type="molecule type" value="Genomic_DNA"/>
</dbReference>
<dbReference type="OrthoDB" id="10664233at2759"/>
<name>A0A8J2SHB9_9STRA</name>
<reference evidence="1" key="1">
    <citation type="submission" date="2021-11" db="EMBL/GenBank/DDBJ databases">
        <authorList>
            <consortium name="Genoscope - CEA"/>
            <person name="William W."/>
        </authorList>
    </citation>
    <scope>NUCLEOTIDE SEQUENCE</scope>
</reference>
<organism evidence="1 2">
    <name type="scientific">Pelagomonas calceolata</name>
    <dbReference type="NCBI Taxonomy" id="35677"/>
    <lineage>
        <taxon>Eukaryota</taxon>
        <taxon>Sar</taxon>
        <taxon>Stramenopiles</taxon>
        <taxon>Ochrophyta</taxon>
        <taxon>Pelagophyceae</taxon>
        <taxon>Pelagomonadales</taxon>
        <taxon>Pelagomonadaceae</taxon>
        <taxon>Pelagomonas</taxon>
    </lineage>
</organism>
<dbReference type="SUPFAM" id="SSF48403">
    <property type="entry name" value="Ankyrin repeat"/>
    <property type="match status" value="1"/>
</dbReference>
<accession>A0A8J2SHB9</accession>
<gene>
    <name evidence="1" type="ORF">PECAL_1P28660</name>
</gene>
<dbReference type="InterPro" id="IPR002110">
    <property type="entry name" value="Ankyrin_rpt"/>
</dbReference>
<dbReference type="InterPro" id="IPR036770">
    <property type="entry name" value="Ankyrin_rpt-contain_sf"/>
</dbReference>
<keyword evidence="2" id="KW-1185">Reference proteome</keyword>
<comment type="caution">
    <text evidence="1">The sequence shown here is derived from an EMBL/GenBank/DDBJ whole genome shotgun (WGS) entry which is preliminary data.</text>
</comment>
<proteinExistence type="predicted"/>
<protein>
    <submittedName>
        <fullName evidence="1">Uncharacterized protein</fullName>
    </submittedName>
</protein>
<evidence type="ECO:0000313" key="1">
    <source>
        <dbReference type="EMBL" id="CAH0366377.1"/>
    </source>
</evidence>